<keyword evidence="3" id="KW-1185">Reference proteome</keyword>
<dbReference type="AlphaFoldDB" id="A0A195F0C5"/>
<sequence length="371" mass="41349">MINCRWGVNQLGIFAWRENVRNPDVAARAENIATDVLFGLSVYGEKGGRRRGGSDWCAGQEAAREWWIETKRRLRNTRWRSRSGERKKGHRDGSSPAETTSITDSVYDIPGSESDHYEANDAEDGRSPSAQTAGSSKANPPATYTFPPPYIRLQFLLLPFLPDLPGAAMLRDLPCPSRNLTGPGSPEAPSENITLSDERWRKMKGSVDIDDHQVIKDYCPEFFNTKRPNRARVLKFVKLVDEHPSAAFRQRGEGQGWEKFGCARKRSTMNPQNASAPSGKVRQTEAARVELCIRELRGNGKGAAATASHYCDSLSTLTKVLKRVMTDPSIKSRHRKNKSRQMTMMMTPVKAQDDSAVAPRRAPQGTASMSR</sequence>
<dbReference type="EMBL" id="KQ981891">
    <property type="protein sequence ID" value="KYN33806.1"/>
    <property type="molecule type" value="Genomic_DNA"/>
</dbReference>
<dbReference type="Proteomes" id="UP000078541">
    <property type="component" value="Unassembled WGS sequence"/>
</dbReference>
<name>A0A195F0C5_9HYME</name>
<feature type="compositionally biased region" description="Basic residues" evidence="1">
    <location>
        <begin position="79"/>
        <end position="90"/>
    </location>
</feature>
<reference evidence="2 3" key="1">
    <citation type="submission" date="2016-03" db="EMBL/GenBank/DDBJ databases">
        <title>Trachymyrmex septentrionalis WGS genome.</title>
        <authorList>
            <person name="Nygaard S."/>
            <person name="Hu H."/>
            <person name="Boomsma J."/>
            <person name="Zhang G."/>
        </authorList>
    </citation>
    <scope>NUCLEOTIDE SEQUENCE [LARGE SCALE GENOMIC DNA]</scope>
    <source>
        <strain evidence="2">Tsep2-gDNA-1</strain>
        <tissue evidence="2">Whole body</tissue>
    </source>
</reference>
<proteinExistence type="predicted"/>
<organism evidence="2 3">
    <name type="scientific">Trachymyrmex septentrionalis</name>
    <dbReference type="NCBI Taxonomy" id="34720"/>
    <lineage>
        <taxon>Eukaryota</taxon>
        <taxon>Metazoa</taxon>
        <taxon>Ecdysozoa</taxon>
        <taxon>Arthropoda</taxon>
        <taxon>Hexapoda</taxon>
        <taxon>Insecta</taxon>
        <taxon>Pterygota</taxon>
        <taxon>Neoptera</taxon>
        <taxon>Endopterygota</taxon>
        <taxon>Hymenoptera</taxon>
        <taxon>Apocrita</taxon>
        <taxon>Aculeata</taxon>
        <taxon>Formicoidea</taxon>
        <taxon>Formicidae</taxon>
        <taxon>Myrmicinae</taxon>
        <taxon>Trachymyrmex</taxon>
    </lineage>
</organism>
<feature type="region of interest" description="Disordered" evidence="1">
    <location>
        <begin position="79"/>
        <end position="142"/>
    </location>
</feature>
<accession>A0A195F0C5</accession>
<protein>
    <submittedName>
        <fullName evidence="2">Uncharacterized protein</fullName>
    </submittedName>
</protein>
<evidence type="ECO:0000256" key="1">
    <source>
        <dbReference type="SAM" id="MobiDB-lite"/>
    </source>
</evidence>
<evidence type="ECO:0000313" key="2">
    <source>
        <dbReference type="EMBL" id="KYN33806.1"/>
    </source>
</evidence>
<gene>
    <name evidence="2" type="ORF">ALC56_11882</name>
</gene>
<evidence type="ECO:0000313" key="3">
    <source>
        <dbReference type="Proteomes" id="UP000078541"/>
    </source>
</evidence>
<feature type="region of interest" description="Disordered" evidence="1">
    <location>
        <begin position="329"/>
        <end position="371"/>
    </location>
</feature>
<feature type="compositionally biased region" description="Basic and acidic residues" evidence="1">
    <location>
        <begin position="113"/>
        <end position="126"/>
    </location>
</feature>
<feature type="compositionally biased region" description="Polar residues" evidence="1">
    <location>
        <begin position="128"/>
        <end position="138"/>
    </location>
</feature>